<feature type="active site" evidence="9">
    <location>
        <position position="124"/>
    </location>
</feature>
<keyword evidence="4 9" id="KW-0812">Transmembrane</keyword>
<keyword evidence="8 9" id="KW-0472">Membrane</keyword>
<feature type="transmembrane region" description="Helical" evidence="9">
    <location>
        <begin position="95"/>
        <end position="113"/>
    </location>
</feature>
<dbReference type="EC" id="3.4.23.36" evidence="9"/>
<feature type="transmembrane region" description="Helical" evidence="9">
    <location>
        <begin position="65"/>
        <end position="86"/>
    </location>
</feature>
<dbReference type="GO" id="GO:0005886">
    <property type="term" value="C:plasma membrane"/>
    <property type="evidence" value="ECO:0007669"/>
    <property type="project" value="UniProtKB-SubCell"/>
</dbReference>
<dbReference type="UniPathway" id="UPA00665"/>
<evidence type="ECO:0000256" key="3">
    <source>
        <dbReference type="ARBA" id="ARBA00022670"/>
    </source>
</evidence>
<sequence length="199" mass="21640">MLAKRARLYDALALLTVIVVIALDQWTKTLVVNTIPLYSEAPFPILGRYLVFEHILNNGAAFSMFQGNLFLIVFILLAIGVVAYLYGRILNTGPLLYKVVFGLIIGGAVGNIVDRLFRGGAVVDFISFRIPEMNFYFAIFNVADAFISIGVALLFMLVLFGGGLQQKSASTKDESIQPISTASAHTSGPLQSTEQDAKS</sequence>
<comment type="pathway">
    <text evidence="9">Protein modification; lipoprotein biosynthesis (signal peptide cleavage).</text>
</comment>
<dbReference type="PROSITE" id="PS00855">
    <property type="entry name" value="SPASE_II"/>
    <property type="match status" value="1"/>
</dbReference>
<dbReference type="PANTHER" id="PTHR33695:SF1">
    <property type="entry name" value="LIPOPROTEIN SIGNAL PEPTIDASE"/>
    <property type="match status" value="1"/>
</dbReference>
<proteinExistence type="inferred from homology"/>
<comment type="caution">
    <text evidence="13">The sequence shown here is derived from an EMBL/GenBank/DDBJ whole genome shotgun (WGS) entry which is preliminary data.</text>
</comment>
<dbReference type="GO" id="GO:0004190">
    <property type="term" value="F:aspartic-type endopeptidase activity"/>
    <property type="evidence" value="ECO:0007669"/>
    <property type="project" value="UniProtKB-UniRule"/>
</dbReference>
<keyword evidence="13" id="KW-0449">Lipoprotein</keyword>
<dbReference type="AlphaFoldDB" id="A0A402A1L5"/>
<dbReference type="InterPro" id="IPR001872">
    <property type="entry name" value="Peptidase_A8"/>
</dbReference>
<keyword evidence="3 9" id="KW-0645">Protease</keyword>
<dbReference type="RefSeq" id="WP_161975493.1">
    <property type="nucleotide sequence ID" value="NZ_BIFR01000001.1"/>
</dbReference>
<reference evidence="14" key="1">
    <citation type="submission" date="2018-12" db="EMBL/GenBank/DDBJ databases">
        <title>Tengunoibacter tsumagoiensis gen. nov., sp. nov., Dictyobacter kobayashii sp. nov., D. alpinus sp. nov., and D. joshuensis sp. nov. and description of Dictyobacteraceae fam. nov. within the order Ktedonobacterales isolated from Tengu-no-mugimeshi.</title>
        <authorList>
            <person name="Wang C.M."/>
            <person name="Zheng Y."/>
            <person name="Sakai Y."/>
            <person name="Toyoda A."/>
            <person name="Minakuchi Y."/>
            <person name="Abe K."/>
            <person name="Yokota A."/>
            <person name="Yabe S."/>
        </authorList>
    </citation>
    <scope>NUCLEOTIDE SEQUENCE [LARGE SCALE GENOMIC DNA]</scope>
    <source>
        <strain evidence="14">Uno3</strain>
    </source>
</reference>
<comment type="similarity">
    <text evidence="1 9 11">Belongs to the peptidase A8 family.</text>
</comment>
<dbReference type="GO" id="GO:0006508">
    <property type="term" value="P:proteolysis"/>
    <property type="evidence" value="ECO:0007669"/>
    <property type="project" value="UniProtKB-KW"/>
</dbReference>
<evidence type="ECO:0000256" key="10">
    <source>
        <dbReference type="RuleBase" id="RU000594"/>
    </source>
</evidence>
<evidence type="ECO:0000256" key="1">
    <source>
        <dbReference type="ARBA" id="ARBA00006139"/>
    </source>
</evidence>
<comment type="catalytic activity">
    <reaction evidence="9 10">
        <text>Release of signal peptides from bacterial membrane prolipoproteins. Hydrolyzes -Xaa-Yaa-Zaa-|-(S,diacylglyceryl)Cys-, in which Xaa is hydrophobic (preferably Leu), and Yaa (Ala or Ser) and Zaa (Gly or Ala) have small, neutral side chains.</text>
        <dbReference type="EC" id="3.4.23.36"/>
    </reaction>
</comment>
<keyword evidence="6 9" id="KW-0378">Hydrolase</keyword>
<comment type="caution">
    <text evidence="9">Lacks conserved residue(s) required for the propagation of feature annotation.</text>
</comment>
<evidence type="ECO:0000256" key="12">
    <source>
        <dbReference type="SAM" id="MobiDB-lite"/>
    </source>
</evidence>
<keyword evidence="5 9" id="KW-0064">Aspartyl protease</keyword>
<feature type="compositionally biased region" description="Polar residues" evidence="12">
    <location>
        <begin position="177"/>
        <end position="199"/>
    </location>
</feature>
<gene>
    <name evidence="9 13" type="primary">lspA</name>
    <name evidence="13" type="ORF">KTT_27980</name>
</gene>
<evidence type="ECO:0000256" key="2">
    <source>
        <dbReference type="ARBA" id="ARBA00022475"/>
    </source>
</evidence>
<keyword evidence="2 9" id="KW-1003">Cell membrane</keyword>
<dbReference type="Pfam" id="PF01252">
    <property type="entry name" value="Peptidase_A8"/>
    <property type="match status" value="1"/>
</dbReference>
<dbReference type="PRINTS" id="PR00781">
    <property type="entry name" value="LIPOSIGPTASE"/>
</dbReference>
<dbReference type="EMBL" id="BIFR01000001">
    <property type="protein sequence ID" value="GCE12939.1"/>
    <property type="molecule type" value="Genomic_DNA"/>
</dbReference>
<evidence type="ECO:0000256" key="5">
    <source>
        <dbReference type="ARBA" id="ARBA00022750"/>
    </source>
</evidence>
<evidence type="ECO:0000313" key="14">
    <source>
        <dbReference type="Proteomes" id="UP000287352"/>
    </source>
</evidence>
<name>A0A402A1L5_9CHLR</name>
<feature type="transmembrane region" description="Helical" evidence="9">
    <location>
        <begin position="133"/>
        <end position="160"/>
    </location>
</feature>
<comment type="function">
    <text evidence="9 10">This protein specifically catalyzes the removal of signal peptides from prolipoproteins.</text>
</comment>
<evidence type="ECO:0000313" key="13">
    <source>
        <dbReference type="EMBL" id="GCE12939.1"/>
    </source>
</evidence>
<organism evidence="13 14">
    <name type="scientific">Tengunoibacter tsumagoiensis</name>
    <dbReference type="NCBI Taxonomy" id="2014871"/>
    <lineage>
        <taxon>Bacteria</taxon>
        <taxon>Bacillati</taxon>
        <taxon>Chloroflexota</taxon>
        <taxon>Ktedonobacteria</taxon>
        <taxon>Ktedonobacterales</taxon>
        <taxon>Dictyobacteraceae</taxon>
        <taxon>Tengunoibacter</taxon>
    </lineage>
</organism>
<comment type="subcellular location">
    <subcellularLocation>
        <location evidence="9">Cell membrane</location>
        <topology evidence="9">Multi-pass membrane protein</topology>
    </subcellularLocation>
</comment>
<protein>
    <recommendedName>
        <fullName evidence="9">Lipoprotein signal peptidase</fullName>
        <ecNumber evidence="9">3.4.23.36</ecNumber>
    </recommendedName>
    <alternativeName>
        <fullName evidence="9">Prolipoprotein signal peptidase</fullName>
    </alternativeName>
    <alternativeName>
        <fullName evidence="9">Signal peptidase II</fullName>
        <shortName evidence="9">SPase II</shortName>
    </alternativeName>
</protein>
<feature type="region of interest" description="Disordered" evidence="12">
    <location>
        <begin position="171"/>
        <end position="199"/>
    </location>
</feature>
<dbReference type="NCBIfam" id="TIGR00077">
    <property type="entry name" value="lspA"/>
    <property type="match status" value="1"/>
</dbReference>
<dbReference type="Proteomes" id="UP000287352">
    <property type="component" value="Unassembled WGS sequence"/>
</dbReference>
<dbReference type="HAMAP" id="MF_00161">
    <property type="entry name" value="LspA"/>
    <property type="match status" value="1"/>
</dbReference>
<evidence type="ECO:0000256" key="4">
    <source>
        <dbReference type="ARBA" id="ARBA00022692"/>
    </source>
</evidence>
<evidence type="ECO:0000256" key="7">
    <source>
        <dbReference type="ARBA" id="ARBA00022989"/>
    </source>
</evidence>
<keyword evidence="14" id="KW-1185">Reference proteome</keyword>
<keyword evidence="7 9" id="KW-1133">Transmembrane helix</keyword>
<evidence type="ECO:0000256" key="9">
    <source>
        <dbReference type="HAMAP-Rule" id="MF_00161"/>
    </source>
</evidence>
<feature type="active site" evidence="9">
    <location>
        <position position="144"/>
    </location>
</feature>
<evidence type="ECO:0000256" key="8">
    <source>
        <dbReference type="ARBA" id="ARBA00023136"/>
    </source>
</evidence>
<accession>A0A402A1L5</accession>
<dbReference type="PANTHER" id="PTHR33695">
    <property type="entry name" value="LIPOPROTEIN SIGNAL PEPTIDASE"/>
    <property type="match status" value="1"/>
</dbReference>
<evidence type="ECO:0000256" key="6">
    <source>
        <dbReference type="ARBA" id="ARBA00022801"/>
    </source>
</evidence>
<evidence type="ECO:0000256" key="11">
    <source>
        <dbReference type="RuleBase" id="RU004181"/>
    </source>
</evidence>